<keyword evidence="8" id="KW-1185">Reference proteome</keyword>
<comment type="similarity">
    <text evidence="4 6">Belongs to the kynureninase family.</text>
</comment>
<evidence type="ECO:0000313" key="7">
    <source>
        <dbReference type="EMBL" id="MDC8829854.1"/>
    </source>
</evidence>
<evidence type="ECO:0000256" key="4">
    <source>
        <dbReference type="HAMAP-Rule" id="MF_01970"/>
    </source>
</evidence>
<dbReference type="Gene3D" id="3.90.1150.10">
    <property type="entry name" value="Aspartate Aminotransferase, domain 1"/>
    <property type="match status" value="1"/>
</dbReference>
<evidence type="ECO:0000256" key="1">
    <source>
        <dbReference type="ARBA" id="ARBA00022642"/>
    </source>
</evidence>
<evidence type="ECO:0000313" key="8">
    <source>
        <dbReference type="Proteomes" id="UP001218788"/>
    </source>
</evidence>
<feature type="binding site" evidence="4">
    <location>
        <begin position="123"/>
        <end position="126"/>
    </location>
    <ligand>
        <name>pyridoxal 5'-phosphate</name>
        <dbReference type="ChEBI" id="CHEBI:597326"/>
    </ligand>
</feature>
<evidence type="ECO:0000256" key="5">
    <source>
        <dbReference type="NCBIfam" id="TIGR01814"/>
    </source>
</evidence>
<feature type="modified residue" description="N6-(pyridoxal phosphate)lysine" evidence="4">
    <location>
        <position position="221"/>
    </location>
</feature>
<dbReference type="GO" id="GO:0030429">
    <property type="term" value="F:kynureninase activity"/>
    <property type="evidence" value="ECO:0007669"/>
    <property type="project" value="UniProtKB-EC"/>
</dbReference>
<dbReference type="Proteomes" id="UP001218788">
    <property type="component" value="Unassembled WGS sequence"/>
</dbReference>
<feature type="binding site" evidence="4">
    <location>
        <position position="195"/>
    </location>
    <ligand>
        <name>pyridoxal 5'-phosphate</name>
        <dbReference type="ChEBI" id="CHEBI:597326"/>
    </ligand>
</feature>
<feature type="binding site" evidence="4">
    <location>
        <position position="220"/>
    </location>
    <ligand>
        <name>pyridoxal 5'-phosphate</name>
        <dbReference type="ChEBI" id="CHEBI:597326"/>
    </ligand>
</feature>
<dbReference type="Pfam" id="PF22580">
    <property type="entry name" value="KYNU_C"/>
    <property type="match status" value="1"/>
</dbReference>
<protein>
    <recommendedName>
        <fullName evidence="4 5">Kynureninase</fullName>
        <ecNumber evidence="4 5">3.7.1.3</ecNumber>
    </recommendedName>
    <alternativeName>
        <fullName evidence="4">L-kynurenine hydrolase</fullName>
    </alternativeName>
</protein>
<feature type="binding site" evidence="4">
    <location>
        <position position="95"/>
    </location>
    <ligand>
        <name>pyridoxal 5'-phosphate</name>
        <dbReference type="ChEBI" id="CHEBI:597326"/>
    </ligand>
</feature>
<dbReference type="InterPro" id="IPR015424">
    <property type="entry name" value="PyrdxlP-dep_Trfase"/>
</dbReference>
<comment type="catalytic activity">
    <reaction evidence="6">
        <text>3-hydroxy-L-kynurenine + H2O = 3-hydroxyanthranilate + L-alanine + H(+)</text>
        <dbReference type="Rhea" id="RHEA:25143"/>
        <dbReference type="ChEBI" id="CHEBI:15377"/>
        <dbReference type="ChEBI" id="CHEBI:15378"/>
        <dbReference type="ChEBI" id="CHEBI:36559"/>
        <dbReference type="ChEBI" id="CHEBI:57972"/>
        <dbReference type="ChEBI" id="CHEBI:58125"/>
        <dbReference type="EC" id="3.7.1.3"/>
    </reaction>
</comment>
<evidence type="ECO:0000256" key="3">
    <source>
        <dbReference type="ARBA" id="ARBA00022898"/>
    </source>
</evidence>
<feature type="binding site" evidence="4">
    <location>
        <position position="250"/>
    </location>
    <ligand>
        <name>pyridoxal 5'-phosphate</name>
        <dbReference type="ChEBI" id="CHEBI:597326"/>
    </ligand>
</feature>
<dbReference type="InterPro" id="IPR010111">
    <property type="entry name" value="Kynureninase"/>
</dbReference>
<comment type="caution">
    <text evidence="7">The sequence shown here is derived from an EMBL/GenBank/DDBJ whole genome shotgun (WGS) entry which is preliminary data.</text>
</comment>
<feature type="binding site" evidence="4">
    <location>
        <position position="276"/>
    </location>
    <ligand>
        <name>pyridoxal 5'-phosphate</name>
        <dbReference type="ChEBI" id="CHEBI:597326"/>
    </ligand>
</feature>
<keyword evidence="2 4" id="KW-0378">Hydrolase</keyword>
<dbReference type="PANTHER" id="PTHR14084">
    <property type="entry name" value="KYNURENINASE"/>
    <property type="match status" value="1"/>
</dbReference>
<comment type="catalytic activity">
    <reaction evidence="4 6">
        <text>L-kynurenine + H2O = anthranilate + L-alanine + H(+)</text>
        <dbReference type="Rhea" id="RHEA:16813"/>
        <dbReference type="ChEBI" id="CHEBI:15377"/>
        <dbReference type="ChEBI" id="CHEBI:15378"/>
        <dbReference type="ChEBI" id="CHEBI:16567"/>
        <dbReference type="ChEBI" id="CHEBI:57959"/>
        <dbReference type="ChEBI" id="CHEBI:57972"/>
        <dbReference type="EC" id="3.7.1.3"/>
    </reaction>
</comment>
<dbReference type="EMBL" id="JAQQXP010000001">
    <property type="protein sequence ID" value="MDC8829854.1"/>
    <property type="molecule type" value="Genomic_DNA"/>
</dbReference>
<evidence type="ECO:0000256" key="6">
    <source>
        <dbReference type="PIRNR" id="PIRNR038800"/>
    </source>
</evidence>
<dbReference type="RefSeq" id="WP_273638428.1">
    <property type="nucleotide sequence ID" value="NZ_JAQQXP010000001.1"/>
</dbReference>
<comment type="function">
    <text evidence="4 6">Catalyzes the cleavage of L-kynurenine (L-Kyn) and L-3-hydroxykynurenine (L-3OHKyn) into anthranilic acid (AA) and 3-hydroxyanthranilic acid (3-OHAA), respectively.</text>
</comment>
<dbReference type="PANTHER" id="PTHR14084:SF0">
    <property type="entry name" value="KYNURENINASE"/>
    <property type="match status" value="1"/>
</dbReference>
<comment type="pathway">
    <text evidence="4 6">Amino-acid degradation; L-kynurenine degradation; L-alanine and anthranilate from L-kynurenine: step 1/1.</text>
</comment>
<organism evidence="7 8">
    <name type="scientific">Alteromonas gilva</name>
    <dbReference type="NCBI Taxonomy" id="2987522"/>
    <lineage>
        <taxon>Bacteria</taxon>
        <taxon>Pseudomonadati</taxon>
        <taxon>Pseudomonadota</taxon>
        <taxon>Gammaproteobacteria</taxon>
        <taxon>Alteromonadales</taxon>
        <taxon>Alteromonadaceae</taxon>
        <taxon>Alteromonas/Salinimonas group</taxon>
        <taxon>Alteromonas</taxon>
    </lineage>
</organism>
<dbReference type="HAMAP" id="MF_01970">
    <property type="entry name" value="Kynureninase"/>
    <property type="match status" value="1"/>
</dbReference>
<dbReference type="Gene3D" id="3.40.640.10">
    <property type="entry name" value="Type I PLP-dependent aspartate aminotransferase-like (Major domain)"/>
    <property type="match status" value="1"/>
</dbReference>
<gene>
    <name evidence="4 7" type="primary">kynU</name>
    <name evidence="7" type="ORF">OIK42_03655</name>
</gene>
<comment type="cofactor">
    <cofactor evidence="4 6">
        <name>pyridoxal 5'-phosphate</name>
        <dbReference type="ChEBI" id="CHEBI:597326"/>
    </cofactor>
</comment>
<name>A0ABT5L084_9ALTE</name>
<comment type="subunit">
    <text evidence="4 6">Homodimer.</text>
</comment>
<keyword evidence="1 4" id="KW-0662">Pyridine nucleotide biosynthesis</keyword>
<keyword evidence="3 4" id="KW-0663">Pyridoxal phosphate</keyword>
<comment type="pathway">
    <text evidence="4 6">Cofactor biosynthesis; NAD(+) biosynthesis; quinolinate from L-kynurenine: step 2/3.</text>
</comment>
<dbReference type="EC" id="3.7.1.3" evidence="4 5"/>
<proteinExistence type="inferred from homology"/>
<dbReference type="PIRSF" id="PIRSF038800">
    <property type="entry name" value="KYNU"/>
    <property type="match status" value="1"/>
</dbReference>
<dbReference type="InterPro" id="IPR015422">
    <property type="entry name" value="PyrdxlP-dep_Trfase_small"/>
</dbReference>
<feature type="binding site" evidence="4">
    <location>
        <position position="96"/>
    </location>
    <ligand>
        <name>pyridoxal 5'-phosphate</name>
        <dbReference type="ChEBI" id="CHEBI:597326"/>
    </ligand>
</feature>
<dbReference type="InterPro" id="IPR015421">
    <property type="entry name" value="PyrdxlP-dep_Trfase_major"/>
</dbReference>
<feature type="binding site" evidence="4">
    <location>
        <position position="166"/>
    </location>
    <ligand>
        <name>pyridoxal 5'-phosphate</name>
        <dbReference type="ChEBI" id="CHEBI:597326"/>
    </ligand>
</feature>
<dbReference type="SUPFAM" id="SSF53383">
    <property type="entry name" value="PLP-dependent transferases"/>
    <property type="match status" value="1"/>
</dbReference>
<dbReference type="NCBIfam" id="TIGR01814">
    <property type="entry name" value="kynureninase"/>
    <property type="match status" value="1"/>
</dbReference>
<feature type="binding site" evidence="4">
    <location>
        <position position="198"/>
    </location>
    <ligand>
        <name>pyridoxal 5'-phosphate</name>
        <dbReference type="ChEBI" id="CHEBI:597326"/>
    </ligand>
</feature>
<sequence length="410" mass="44940">MLADAQHLDTQDPLKSIGSAFALPQGVIYLDGNSLGPLPIAARERAVEVTAGQWGTDLITSWNKHRWIDLPTICGEQIAPIIGAGSEQVVCCDSISVNLFKVLSAALAMQSDRHKVITTEDNFPTDIYTVEGLQEQLGTQRCELIKVAETDIERSLDEHTAVLLLTQVNFRSGRLLDMQALTSAAHKKGILVVWDLAHSAGAVPVALDEHGADFAVGCTYKYLNGGPGAPAFIYVAKRHQRRFRQPISGWMGHATPFAFDNSYAPSQSIKQSLSGTPPVLSMSVLNAALALWADIDMTHVRAKSIALSEFFLEALNTLGLTKELTCISPLIAEERGSQLAFRHEHSYAICQAWIDAGVIADFRAPDILRIGFAPLYLSFADLWHACEKLKEVVESRAYLDEKYQRKLAVT</sequence>
<accession>A0ABT5L084</accession>
<evidence type="ECO:0000256" key="2">
    <source>
        <dbReference type="ARBA" id="ARBA00022801"/>
    </source>
</evidence>
<reference evidence="7 8" key="1">
    <citation type="submission" date="2022-10" db="EMBL/GenBank/DDBJ databases">
        <title>Alteromonas sp. chi3 Genome sequencing.</title>
        <authorList>
            <person name="Park S."/>
        </authorList>
    </citation>
    <scope>NUCLEOTIDE SEQUENCE [LARGE SCALE GENOMIC DNA]</scope>
    <source>
        <strain evidence="8">chi3</strain>
    </source>
</reference>